<dbReference type="GO" id="GO:0005886">
    <property type="term" value="C:plasma membrane"/>
    <property type="evidence" value="ECO:0007669"/>
    <property type="project" value="UniProtKB-SubCell"/>
</dbReference>
<dbReference type="Proteomes" id="UP000271587">
    <property type="component" value="Chromosome"/>
</dbReference>
<evidence type="ECO:0000256" key="1">
    <source>
        <dbReference type="ARBA" id="ARBA00004651"/>
    </source>
</evidence>
<keyword evidence="5 8" id="KW-1133">Transmembrane helix</keyword>
<gene>
    <name evidence="9" type="ORF">CGERO_01545</name>
</gene>
<keyword evidence="3 9" id="KW-0808">Transferase</keyword>
<evidence type="ECO:0000313" key="10">
    <source>
        <dbReference type="Proteomes" id="UP000271587"/>
    </source>
</evidence>
<evidence type="ECO:0000256" key="8">
    <source>
        <dbReference type="SAM" id="Phobius"/>
    </source>
</evidence>
<evidence type="ECO:0000256" key="4">
    <source>
        <dbReference type="ARBA" id="ARBA00022692"/>
    </source>
</evidence>
<accession>A0A3G6IYS9</accession>
<evidence type="ECO:0000313" key="9">
    <source>
        <dbReference type="EMBL" id="AZA10643.1"/>
    </source>
</evidence>
<sequence>MQSCGAALKAKLLSAPLLAFLSALIAFRVLVRESYLPEEKQINRWMPVDLDVYMLGGKAVSEGSALYAGPFVKDLPFTYPPFAGAMFSFFSALDPKLLTIAWQTTNFIALVAVVLMVFARKRELTPMLGIASLCFATAMFISEPVRANFYYGQINLLLMCLICLDFLPREHRWAGIGVGLAAGLKLTPAFFLLLFVLQRRWRALFVSIAVFSATVAVGFWRVPDASAFWTHAISDSSRVGSHNNPGAQSLRTILIRVFHSDGQGLWLALSLGIVACTAIACVWAIRRDQVAIAVSLCGFAACLVSPFSWFHHWVWVAPAVAGVIVLFDAPSQRLEGWKAWASAQGLLLCALGLSALWLLPTVNKAVAPGIAQRIRGEEYMHDPLNVLFIAVGVVAIIGYAAFGWIGTRRLASSSVE</sequence>
<feature type="transmembrane region" description="Helical" evidence="8">
    <location>
        <begin position="264"/>
        <end position="285"/>
    </location>
</feature>
<feature type="transmembrane region" description="Helical" evidence="8">
    <location>
        <begin position="173"/>
        <end position="196"/>
    </location>
</feature>
<feature type="transmembrane region" description="Helical" evidence="8">
    <location>
        <begin position="100"/>
        <end position="118"/>
    </location>
</feature>
<feature type="transmembrane region" description="Helical" evidence="8">
    <location>
        <begin position="341"/>
        <end position="359"/>
    </location>
</feature>
<dbReference type="InterPro" id="IPR018584">
    <property type="entry name" value="GT87"/>
</dbReference>
<keyword evidence="10" id="KW-1185">Reference proteome</keyword>
<feature type="transmembrane region" description="Helical" evidence="8">
    <location>
        <begin position="12"/>
        <end position="31"/>
    </location>
</feature>
<reference evidence="9 10" key="1">
    <citation type="submission" date="2018-11" db="EMBL/GenBank/DDBJ databases">
        <authorList>
            <person name="Kleinhagauer T."/>
            <person name="Glaeser S.P."/>
            <person name="Spergser J."/>
            <person name="Ruckert C."/>
            <person name="Kaempfer P."/>
            <person name="Busse H.-J."/>
        </authorList>
    </citation>
    <scope>NUCLEOTIDE SEQUENCE [LARGE SCALE GENOMIC DNA]</scope>
    <source>
        <strain evidence="9 10">W8</strain>
    </source>
</reference>
<keyword evidence="4 8" id="KW-0812">Transmembrane</keyword>
<comment type="similarity">
    <text evidence="7">Belongs to the glycosyltransferase 87 family.</text>
</comment>
<feature type="transmembrane region" description="Helical" evidence="8">
    <location>
        <begin position="124"/>
        <end position="142"/>
    </location>
</feature>
<dbReference type="KEGG" id="cgk:CGERO_01545"/>
<dbReference type="AlphaFoldDB" id="A0A3G6IYS9"/>
<keyword evidence="2" id="KW-1003">Cell membrane</keyword>
<feature type="transmembrane region" description="Helical" evidence="8">
    <location>
        <begin position="203"/>
        <end position="222"/>
    </location>
</feature>
<dbReference type="Pfam" id="PF09594">
    <property type="entry name" value="GT87"/>
    <property type="match status" value="1"/>
</dbReference>
<dbReference type="EC" id="2.4.1.-" evidence="9"/>
<feature type="transmembrane region" description="Helical" evidence="8">
    <location>
        <begin position="290"/>
        <end position="307"/>
    </location>
</feature>
<comment type="subcellular location">
    <subcellularLocation>
        <location evidence="1">Cell membrane</location>
        <topology evidence="1">Multi-pass membrane protein</topology>
    </subcellularLocation>
</comment>
<protein>
    <submittedName>
        <fullName evidence="9">Polyprenol-phosphate-mannose-dependent alpha-(1-2)-phosphatidylinositol mannoside mannosyltransferase</fullName>
        <ecNumber evidence="9">2.4.1.-</ecNumber>
    </submittedName>
</protein>
<evidence type="ECO:0000256" key="6">
    <source>
        <dbReference type="ARBA" id="ARBA00023136"/>
    </source>
</evidence>
<dbReference type="GO" id="GO:0016758">
    <property type="term" value="F:hexosyltransferase activity"/>
    <property type="evidence" value="ECO:0007669"/>
    <property type="project" value="InterPro"/>
</dbReference>
<keyword evidence="9" id="KW-0328">Glycosyltransferase</keyword>
<organism evidence="9 10">
    <name type="scientific">Corynebacterium gerontici</name>
    <dbReference type="NCBI Taxonomy" id="2079234"/>
    <lineage>
        <taxon>Bacteria</taxon>
        <taxon>Bacillati</taxon>
        <taxon>Actinomycetota</taxon>
        <taxon>Actinomycetes</taxon>
        <taxon>Mycobacteriales</taxon>
        <taxon>Corynebacteriaceae</taxon>
        <taxon>Corynebacterium</taxon>
    </lineage>
</organism>
<evidence type="ECO:0000256" key="7">
    <source>
        <dbReference type="ARBA" id="ARBA00024033"/>
    </source>
</evidence>
<proteinExistence type="inferred from homology"/>
<name>A0A3G6IYS9_9CORY</name>
<evidence type="ECO:0000256" key="3">
    <source>
        <dbReference type="ARBA" id="ARBA00022679"/>
    </source>
</evidence>
<evidence type="ECO:0000256" key="2">
    <source>
        <dbReference type="ARBA" id="ARBA00022475"/>
    </source>
</evidence>
<keyword evidence="6 8" id="KW-0472">Membrane</keyword>
<dbReference type="EMBL" id="CP033897">
    <property type="protein sequence ID" value="AZA10643.1"/>
    <property type="molecule type" value="Genomic_DNA"/>
</dbReference>
<feature type="transmembrane region" description="Helical" evidence="8">
    <location>
        <begin position="386"/>
        <end position="405"/>
    </location>
</feature>
<evidence type="ECO:0000256" key="5">
    <source>
        <dbReference type="ARBA" id="ARBA00022989"/>
    </source>
</evidence>